<reference evidence="2" key="1">
    <citation type="journal article" date="2023" name="G3 (Bethesda)">
        <title>Genome assembly and association tests identify interacting loci associated with vigor, precocity, and sex in interspecific pistachio rootstocks.</title>
        <authorList>
            <person name="Palmer W."/>
            <person name="Jacygrad E."/>
            <person name="Sagayaradj S."/>
            <person name="Cavanaugh K."/>
            <person name="Han R."/>
            <person name="Bertier L."/>
            <person name="Beede B."/>
            <person name="Kafkas S."/>
            <person name="Golino D."/>
            <person name="Preece J."/>
            <person name="Michelmore R."/>
        </authorList>
    </citation>
    <scope>NUCLEOTIDE SEQUENCE [LARGE SCALE GENOMIC DNA]</scope>
</reference>
<name>A0ACC0YSP3_9ROSI</name>
<sequence>MSFLLISYGPRNSSWMMRYKLTVSNSRETIGKHYYSCTVNITIICTREGE</sequence>
<comment type="caution">
    <text evidence="1">The sequence shown here is derived from an EMBL/GenBank/DDBJ whole genome shotgun (WGS) entry which is preliminary data.</text>
</comment>
<gene>
    <name evidence="1" type="ORF">Pint_27848</name>
</gene>
<protein>
    <submittedName>
        <fullName evidence="1">Uncharacterized protein</fullName>
    </submittedName>
</protein>
<dbReference type="EMBL" id="CM047740">
    <property type="protein sequence ID" value="KAJ0041188.1"/>
    <property type="molecule type" value="Genomic_DNA"/>
</dbReference>
<accession>A0ACC0YSP3</accession>
<dbReference type="Proteomes" id="UP001163603">
    <property type="component" value="Chromosome 5"/>
</dbReference>
<organism evidence="1 2">
    <name type="scientific">Pistacia integerrima</name>
    <dbReference type="NCBI Taxonomy" id="434235"/>
    <lineage>
        <taxon>Eukaryota</taxon>
        <taxon>Viridiplantae</taxon>
        <taxon>Streptophyta</taxon>
        <taxon>Embryophyta</taxon>
        <taxon>Tracheophyta</taxon>
        <taxon>Spermatophyta</taxon>
        <taxon>Magnoliopsida</taxon>
        <taxon>eudicotyledons</taxon>
        <taxon>Gunneridae</taxon>
        <taxon>Pentapetalae</taxon>
        <taxon>rosids</taxon>
        <taxon>malvids</taxon>
        <taxon>Sapindales</taxon>
        <taxon>Anacardiaceae</taxon>
        <taxon>Pistacia</taxon>
    </lineage>
</organism>
<evidence type="ECO:0000313" key="1">
    <source>
        <dbReference type="EMBL" id="KAJ0041188.1"/>
    </source>
</evidence>
<proteinExistence type="predicted"/>
<evidence type="ECO:0000313" key="2">
    <source>
        <dbReference type="Proteomes" id="UP001163603"/>
    </source>
</evidence>
<keyword evidence="2" id="KW-1185">Reference proteome</keyword>